<comment type="caution">
    <text evidence="2">The sequence shown here is derived from an EMBL/GenBank/DDBJ whole genome shotgun (WGS) entry which is preliminary data.</text>
</comment>
<feature type="compositionally biased region" description="Basic and acidic residues" evidence="1">
    <location>
        <begin position="876"/>
        <end position="885"/>
    </location>
</feature>
<feature type="compositionally biased region" description="Polar residues" evidence="1">
    <location>
        <begin position="135"/>
        <end position="156"/>
    </location>
</feature>
<evidence type="ECO:0000313" key="2">
    <source>
        <dbReference type="EMBL" id="KAH3799356.1"/>
    </source>
</evidence>
<sequence length="1149" mass="126349">MDRLPSGGGMPGGAGADGAFERFLTAAIATIITIMFSWRLLGEEDEASGRNSGSVGARAIRNKSPHKHYGEESRSTVSPANRPNLSASSACDIDISDDEHNTHRSCEVSKSTLPDIDQPVEREVIVHDQQIPMYAQQQPRGDCEQPTSDENVSSVSIPDDNMTVDTLTSWDEYKWEEETGIEHDDVIVTRRTVRDFVSNRSPKSSYDHSDSGDNSLDHMSGVNVNIEVTNHNQSQSVPFSQRFANFEYKDTGGDSGYIDLYPDSDSDRMDSSDEEDEYEIQVSDSDSDEEDASAGSFYGVTTLDTIMEEIEMDASDDVIIAHDKRSSNRQDVDSAYISSICDEDDNTMETNDCDNSVQGVRDARAIECLANNNGVVCEQNNSPDFVNSSRVNGNDGSENSRVTATDFLTTENTMTQSVKNELHLKPNHANTVKCNLTLENLPKSDMKNTSADLQQVCDMNINQTGTVSDYLALNEIRNATADPSVISNDKQVVNKITTIKAANSSYKPNKMKLKLTEDESKISDLSDDSLPPSPVRTCALDNLADAFSDTESCSSESVITVLSVKSNESESCNMDQYVFPANRSNKTVSPAGNTLPIFFDSSLVSGNKYDNFSLVSGFLNDSLNSLLSANTESQSDTESSSDRECTGQGGTDIDKAGEVLDSLNDIAISDESDISSIESLSVAQTDTEEKELNGHATSSDSIVNPRENQYDDNDNNDGDDDNQHGDEGNAGDEQIDVYDHAADDDCGSDGGFSDNSDPPLREYDPNDLADFNLDSDDDSFFLVIDDHSRDVDSSSGDDEGKLRNFETFTNLNSVGLSQEYGDAVVSHALSEDARGFKFSHTENVSTEFKRRGYFTDRSYASDPDHLSPITSEDDEIKSAENEKNESLTCQSTHHKSPSAKSSSYEDAALSDPGKVEEGHYDDESCTRPNIDFSKYIINSDFSHIVENIPFPEDLDFVESLPTETRDLAPIDKDQLVTNIDPRSEIDNQGNNMDILGEEDVNNLESSNGQLDTVWSLTEQIESLTQSDIILGNEVGSGLNSVSEPRSHHATNNVRVSNTDEHAIVHSIIITEQIVKAKVKGCEDILSSESVINEDTQPIVTQGDIQRERFHGIKSLIPRARNARVETNFDVDIDNHHLPQFQPRKADQYR</sequence>
<feature type="region of interest" description="Disordered" evidence="1">
    <location>
        <begin position="199"/>
        <end position="219"/>
    </location>
</feature>
<protein>
    <submittedName>
        <fullName evidence="2">Uncharacterized protein</fullName>
    </submittedName>
</protein>
<feature type="region of interest" description="Disordered" evidence="1">
    <location>
        <begin position="135"/>
        <end position="160"/>
    </location>
</feature>
<feature type="region of interest" description="Disordered" evidence="1">
    <location>
        <begin position="681"/>
        <end position="767"/>
    </location>
</feature>
<feature type="region of interest" description="Disordered" evidence="1">
    <location>
        <begin position="630"/>
        <end position="657"/>
    </location>
</feature>
<feature type="compositionally biased region" description="Basic and acidic residues" evidence="1">
    <location>
        <begin position="913"/>
        <end position="924"/>
    </location>
</feature>
<gene>
    <name evidence="2" type="ORF">DPMN_152963</name>
</gene>
<feature type="compositionally biased region" description="Acidic residues" evidence="1">
    <location>
        <begin position="710"/>
        <end position="720"/>
    </location>
</feature>
<feature type="region of interest" description="Disordered" evidence="1">
    <location>
        <begin position="46"/>
        <end position="89"/>
    </location>
</feature>
<proteinExistence type="predicted"/>
<feature type="compositionally biased region" description="Polar residues" evidence="1">
    <location>
        <begin position="75"/>
        <end position="85"/>
    </location>
</feature>
<dbReference type="Proteomes" id="UP000828390">
    <property type="component" value="Unassembled WGS sequence"/>
</dbReference>
<feature type="region of interest" description="Disordered" evidence="1">
    <location>
        <begin position="254"/>
        <end position="297"/>
    </location>
</feature>
<evidence type="ECO:0000256" key="1">
    <source>
        <dbReference type="SAM" id="MobiDB-lite"/>
    </source>
</evidence>
<keyword evidence="3" id="KW-1185">Reference proteome</keyword>
<dbReference type="AlphaFoldDB" id="A0A9D4J4C5"/>
<reference evidence="2" key="1">
    <citation type="journal article" date="2019" name="bioRxiv">
        <title>The Genome of the Zebra Mussel, Dreissena polymorpha: A Resource for Invasive Species Research.</title>
        <authorList>
            <person name="McCartney M.A."/>
            <person name="Auch B."/>
            <person name="Kono T."/>
            <person name="Mallez S."/>
            <person name="Zhang Y."/>
            <person name="Obille A."/>
            <person name="Becker A."/>
            <person name="Abrahante J.E."/>
            <person name="Garbe J."/>
            <person name="Badalamenti J.P."/>
            <person name="Herman A."/>
            <person name="Mangelson H."/>
            <person name="Liachko I."/>
            <person name="Sullivan S."/>
            <person name="Sone E.D."/>
            <person name="Koren S."/>
            <person name="Silverstein K.A.T."/>
            <person name="Beckman K.B."/>
            <person name="Gohl D.M."/>
        </authorList>
    </citation>
    <scope>NUCLEOTIDE SEQUENCE</scope>
    <source>
        <strain evidence="2">Duluth1</strain>
        <tissue evidence="2">Whole animal</tissue>
    </source>
</reference>
<name>A0A9D4J4C5_DREPO</name>
<organism evidence="2 3">
    <name type="scientific">Dreissena polymorpha</name>
    <name type="common">Zebra mussel</name>
    <name type="synonym">Mytilus polymorpha</name>
    <dbReference type="NCBI Taxonomy" id="45954"/>
    <lineage>
        <taxon>Eukaryota</taxon>
        <taxon>Metazoa</taxon>
        <taxon>Spiralia</taxon>
        <taxon>Lophotrochozoa</taxon>
        <taxon>Mollusca</taxon>
        <taxon>Bivalvia</taxon>
        <taxon>Autobranchia</taxon>
        <taxon>Heteroconchia</taxon>
        <taxon>Euheterodonta</taxon>
        <taxon>Imparidentia</taxon>
        <taxon>Neoheterodontei</taxon>
        <taxon>Myida</taxon>
        <taxon>Dreissenoidea</taxon>
        <taxon>Dreissenidae</taxon>
        <taxon>Dreissena</taxon>
    </lineage>
</organism>
<dbReference type="OrthoDB" id="6162958at2759"/>
<accession>A0A9D4J4C5</accession>
<dbReference type="EMBL" id="JAIWYP010000007">
    <property type="protein sequence ID" value="KAH3799356.1"/>
    <property type="molecule type" value="Genomic_DNA"/>
</dbReference>
<feature type="compositionally biased region" description="Acidic residues" evidence="1">
    <location>
        <begin position="272"/>
        <end position="292"/>
    </location>
</feature>
<evidence type="ECO:0000313" key="3">
    <source>
        <dbReference type="Proteomes" id="UP000828390"/>
    </source>
</evidence>
<feature type="region of interest" description="Disordered" evidence="1">
    <location>
        <begin position="859"/>
        <end position="924"/>
    </location>
</feature>
<reference evidence="2" key="2">
    <citation type="submission" date="2020-11" db="EMBL/GenBank/DDBJ databases">
        <authorList>
            <person name="McCartney M.A."/>
            <person name="Auch B."/>
            <person name="Kono T."/>
            <person name="Mallez S."/>
            <person name="Becker A."/>
            <person name="Gohl D.M."/>
            <person name="Silverstein K.A.T."/>
            <person name="Koren S."/>
            <person name="Bechman K.B."/>
            <person name="Herman A."/>
            <person name="Abrahante J.E."/>
            <person name="Garbe J."/>
        </authorList>
    </citation>
    <scope>NUCLEOTIDE SEQUENCE</scope>
    <source>
        <strain evidence="2">Duluth1</strain>
        <tissue evidence="2">Whole animal</tissue>
    </source>
</reference>